<feature type="transmembrane region" description="Helical" evidence="1">
    <location>
        <begin position="6"/>
        <end position="25"/>
    </location>
</feature>
<keyword evidence="3" id="KW-1185">Reference proteome</keyword>
<reference evidence="2" key="1">
    <citation type="submission" date="2019-02" db="EMBL/GenBank/DDBJ databases">
        <authorList>
            <person name="Li S.-H."/>
        </authorList>
    </citation>
    <scope>NUCLEOTIDE SEQUENCE</scope>
    <source>
        <strain evidence="2">IMCC14734</strain>
    </source>
</reference>
<keyword evidence="1" id="KW-0812">Transmembrane</keyword>
<organism evidence="2 3">
    <name type="scientific">Candidatus Litorirhabdus singularis</name>
    <dbReference type="NCBI Taxonomy" id="2518993"/>
    <lineage>
        <taxon>Bacteria</taxon>
        <taxon>Pseudomonadati</taxon>
        <taxon>Pseudomonadota</taxon>
        <taxon>Gammaproteobacteria</taxon>
        <taxon>Cellvibrionales</taxon>
        <taxon>Halieaceae</taxon>
        <taxon>Candidatus Litorirhabdus</taxon>
    </lineage>
</organism>
<name>A0ABT3TDT0_9GAMM</name>
<gene>
    <name evidence="2" type="ORF">EYC98_03555</name>
</gene>
<comment type="caution">
    <text evidence="2">The sequence shown here is derived from an EMBL/GenBank/DDBJ whole genome shotgun (WGS) entry which is preliminary data.</text>
</comment>
<feature type="transmembrane region" description="Helical" evidence="1">
    <location>
        <begin position="37"/>
        <end position="59"/>
    </location>
</feature>
<dbReference type="InterPro" id="IPR021313">
    <property type="entry name" value="DUF2909"/>
</dbReference>
<dbReference type="Pfam" id="PF11137">
    <property type="entry name" value="DUF2909"/>
    <property type="match status" value="1"/>
</dbReference>
<evidence type="ECO:0000313" key="3">
    <source>
        <dbReference type="Proteomes" id="UP001143362"/>
    </source>
</evidence>
<evidence type="ECO:0000313" key="2">
    <source>
        <dbReference type="EMBL" id="MCX2979936.1"/>
    </source>
</evidence>
<proteinExistence type="predicted"/>
<dbReference type="Proteomes" id="UP001143362">
    <property type="component" value="Unassembled WGS sequence"/>
</dbReference>
<dbReference type="EMBL" id="SHNN01000001">
    <property type="protein sequence ID" value="MCX2979936.1"/>
    <property type="molecule type" value="Genomic_DNA"/>
</dbReference>
<dbReference type="RefSeq" id="WP_279243921.1">
    <property type="nucleotide sequence ID" value="NZ_SHNN01000001.1"/>
</dbReference>
<protein>
    <submittedName>
        <fullName evidence="2">DUF2909 domain-containing protein</fullName>
    </submittedName>
</protein>
<keyword evidence="1" id="KW-0472">Membrane</keyword>
<sequence>MLKVLIVVLLIALAISLFSGFYFLMTDQGDKDKRGTVNSLGVRVTLAASLMLVVVYGVATGQLGSQAPWEQPKPVAPQDGE</sequence>
<evidence type="ECO:0000256" key="1">
    <source>
        <dbReference type="SAM" id="Phobius"/>
    </source>
</evidence>
<accession>A0ABT3TDT0</accession>
<keyword evidence="1" id="KW-1133">Transmembrane helix</keyword>